<dbReference type="PIRSF" id="PIRSF006521">
    <property type="entry name" value="Transl_elong_EF1B_B_arc"/>
    <property type="match status" value="1"/>
</dbReference>
<dbReference type="InterPro" id="IPR014717">
    <property type="entry name" value="Transl_elong_EF1B/ribsomal_bS6"/>
</dbReference>
<gene>
    <name evidence="7" type="primary">ef1b</name>
    <name evidence="9" type="ORF">sm9_0373</name>
</gene>
<protein>
    <recommendedName>
        <fullName evidence="3 7">Elongation factor 1-beta</fullName>
        <shortName evidence="7">EF-1-beta</shortName>
    </recommendedName>
    <alternativeName>
        <fullName evidence="6 7">aEF-1beta</fullName>
    </alternativeName>
</protein>
<dbReference type="PANTHER" id="PTHR39647">
    <property type="entry name" value="ELONGATION FACTOR 1-BETA"/>
    <property type="match status" value="1"/>
</dbReference>
<dbReference type="SMART" id="SM00888">
    <property type="entry name" value="EF1_GNE"/>
    <property type="match status" value="1"/>
</dbReference>
<evidence type="ECO:0000256" key="1">
    <source>
        <dbReference type="ARBA" id="ARBA00003815"/>
    </source>
</evidence>
<dbReference type="EMBL" id="CP011266">
    <property type="protein sequence ID" value="ALT68175.1"/>
    <property type="molecule type" value="Genomic_DNA"/>
</dbReference>
<evidence type="ECO:0000256" key="4">
    <source>
        <dbReference type="ARBA" id="ARBA00022768"/>
    </source>
</evidence>
<dbReference type="GO" id="GO:0003746">
    <property type="term" value="F:translation elongation factor activity"/>
    <property type="evidence" value="ECO:0007669"/>
    <property type="project" value="UniProtKB-UniRule"/>
</dbReference>
<dbReference type="SUPFAM" id="SSF54984">
    <property type="entry name" value="eEF-1beta-like"/>
    <property type="match status" value="1"/>
</dbReference>
<dbReference type="CDD" id="cd00292">
    <property type="entry name" value="EF1B"/>
    <property type="match status" value="1"/>
</dbReference>
<evidence type="ECO:0000256" key="6">
    <source>
        <dbReference type="ARBA" id="ARBA00032274"/>
    </source>
</evidence>
<reference evidence="9 10" key="1">
    <citation type="submission" date="2015-04" db="EMBL/GenBank/DDBJ databases">
        <title>The complete genome sequence of the rumen methanogen Methanobrevibacter millerae SM9.</title>
        <authorList>
            <person name="Leahy S.C."/>
            <person name="Kelly W.J."/>
            <person name="Pacheco D.M."/>
            <person name="Li D."/>
            <person name="Altermann E."/>
            <person name="Attwood G.T."/>
        </authorList>
    </citation>
    <scope>NUCLEOTIDE SEQUENCE [LARGE SCALE GENOMIC DNA]</scope>
    <source>
        <strain evidence="9 10">SM9</strain>
    </source>
</reference>
<evidence type="ECO:0000313" key="10">
    <source>
        <dbReference type="Proteomes" id="UP000067738"/>
    </source>
</evidence>
<evidence type="ECO:0000259" key="8">
    <source>
        <dbReference type="SMART" id="SM00888"/>
    </source>
</evidence>
<evidence type="ECO:0000256" key="7">
    <source>
        <dbReference type="HAMAP-Rule" id="MF_00043"/>
    </source>
</evidence>
<dbReference type="InterPro" id="IPR014038">
    <property type="entry name" value="EF1B_bsu/dsu_GNE"/>
</dbReference>
<dbReference type="Proteomes" id="UP000067738">
    <property type="component" value="Chromosome"/>
</dbReference>
<keyword evidence="4 7" id="KW-0251">Elongation factor</keyword>
<dbReference type="PANTHER" id="PTHR39647:SF1">
    <property type="entry name" value="ELONGATION FACTOR 1-BETA"/>
    <property type="match status" value="1"/>
</dbReference>
<dbReference type="HAMAP" id="MF_00043">
    <property type="entry name" value="EF1_beta"/>
    <property type="match status" value="1"/>
</dbReference>
<evidence type="ECO:0000256" key="2">
    <source>
        <dbReference type="ARBA" id="ARBA00007411"/>
    </source>
</evidence>
<accession>A0A0U3CRC5</accession>
<organism evidence="9 10">
    <name type="scientific">Methanobrevibacter millerae</name>
    <dbReference type="NCBI Taxonomy" id="230361"/>
    <lineage>
        <taxon>Archaea</taxon>
        <taxon>Methanobacteriati</taxon>
        <taxon>Methanobacteriota</taxon>
        <taxon>Methanomada group</taxon>
        <taxon>Methanobacteria</taxon>
        <taxon>Methanobacteriales</taxon>
        <taxon>Methanobacteriaceae</taxon>
        <taxon>Methanobrevibacter</taxon>
    </lineage>
</organism>
<dbReference type="PATRIC" id="fig|230361.4.peg.387"/>
<evidence type="ECO:0000256" key="3">
    <source>
        <dbReference type="ARBA" id="ARBA00017600"/>
    </source>
</evidence>
<comment type="similarity">
    <text evidence="2 7">Belongs to the EF-1-beta/EF-1-delta family.</text>
</comment>
<evidence type="ECO:0000256" key="5">
    <source>
        <dbReference type="ARBA" id="ARBA00022917"/>
    </source>
</evidence>
<feature type="domain" description="Translation elongation factor EF1B beta/delta subunit guanine nucleotide exchange" evidence="8">
    <location>
        <begin position="3"/>
        <end position="88"/>
    </location>
</feature>
<dbReference type="GeneID" id="26735347"/>
<dbReference type="NCBIfam" id="TIGR00489">
    <property type="entry name" value="aEF-1_beta"/>
    <property type="match status" value="1"/>
</dbReference>
<dbReference type="OrthoDB" id="84643at2157"/>
<dbReference type="InterPro" id="IPR036219">
    <property type="entry name" value="eEF-1beta-like_sf"/>
</dbReference>
<dbReference type="InterPro" id="IPR004542">
    <property type="entry name" value="Transl_elong_EF1B_B_arc"/>
</dbReference>
<name>A0A0U3CRC5_9EURY</name>
<sequence>MADVLATMKIMPESPEVDLEALKETIQNGLPEDAEFQNITEEPIAFGLVALILNFTIEDGEGGTESTEEFISGLDDVASIEITGIGRLM</sequence>
<comment type="function">
    <text evidence="1 7">Promotes the exchange of GDP for GTP in EF-1-alpha/GDP, thus allowing the regeneration of EF-1-alpha/GTP that could then be used to form the ternary complex EF-1-alpha/GTP/AAtRNA.</text>
</comment>
<proteinExistence type="inferred from homology"/>
<keyword evidence="10" id="KW-1185">Reference proteome</keyword>
<dbReference type="NCBIfam" id="NF001670">
    <property type="entry name" value="PRK00435.1"/>
    <property type="match status" value="1"/>
</dbReference>
<dbReference type="Pfam" id="PF00736">
    <property type="entry name" value="EF1_GNE"/>
    <property type="match status" value="1"/>
</dbReference>
<dbReference type="Gene3D" id="3.30.70.60">
    <property type="match status" value="1"/>
</dbReference>
<dbReference type="AlphaFoldDB" id="A0A0U3CRC5"/>
<dbReference type="KEGG" id="mmil:sm9_0373"/>
<keyword evidence="5 7" id="KW-0648">Protein biosynthesis</keyword>
<dbReference type="RefSeq" id="WP_058738519.1">
    <property type="nucleotide sequence ID" value="NZ_CP011266.1"/>
</dbReference>
<evidence type="ECO:0000313" key="9">
    <source>
        <dbReference type="EMBL" id="ALT68175.1"/>
    </source>
</evidence>